<feature type="domain" description="Prolow-density lipoprotein receptor-related protein 1-like beta-propeller" evidence="2">
    <location>
        <begin position="62"/>
        <end position="319"/>
    </location>
</feature>
<evidence type="ECO:0000313" key="3">
    <source>
        <dbReference type="EMBL" id="HIU41489.1"/>
    </source>
</evidence>
<sequence>MEHARIPEKKSATLFSWLEPIGRLWKKKKGKAILLGAAAVVVALVVLLVWLLWPSVPTAYGNSGLAVQIGSKIYYVNTNDRYALYSMNTGGSENQKVLSSSIGELVTNGENLYAFINDEYRYVWDIDPENGSEELVIDTAIGEMEYANSYLIYTDLNQDRSLYSLYLSDTNVSTRLTELPAFDVCSDGEQVYFRYGRDGDYALCSVPLTGGEVTSLLPGKELLDLVYYQDKLYYVMENGDFCSVNPDGSEDTVICSNLVNSLAIFRDEVYFIYNGETEEQNGSLCRMKLDGSDLEVLAQGTYSSINVVEGRVFLLDDSRTLYAYDLANRSLSEV</sequence>
<organism evidence="3 4">
    <name type="scientific">Candidatus Egerieicola faecale</name>
    <dbReference type="NCBI Taxonomy" id="2840774"/>
    <lineage>
        <taxon>Bacteria</taxon>
        <taxon>Bacillati</taxon>
        <taxon>Bacillota</taxon>
        <taxon>Clostridia</taxon>
        <taxon>Eubacteriales</taxon>
        <taxon>Oscillospiraceae</taxon>
        <taxon>Oscillospiraceae incertae sedis</taxon>
        <taxon>Candidatus Egerieicola</taxon>
    </lineage>
</organism>
<reference evidence="3" key="1">
    <citation type="submission" date="2020-10" db="EMBL/GenBank/DDBJ databases">
        <authorList>
            <person name="Gilroy R."/>
        </authorList>
    </citation>
    <scope>NUCLEOTIDE SEQUENCE</scope>
    <source>
        <strain evidence="3">4509</strain>
    </source>
</reference>
<gene>
    <name evidence="3" type="ORF">IAD19_02955</name>
</gene>
<evidence type="ECO:0000313" key="4">
    <source>
        <dbReference type="Proteomes" id="UP000824082"/>
    </source>
</evidence>
<dbReference type="AlphaFoldDB" id="A0A9D1IT30"/>
<dbReference type="Gene3D" id="2.120.10.30">
    <property type="entry name" value="TolB, C-terminal domain"/>
    <property type="match status" value="1"/>
</dbReference>
<dbReference type="InterPro" id="IPR011042">
    <property type="entry name" value="6-blade_b-propeller_TolB-like"/>
</dbReference>
<evidence type="ECO:0000256" key="1">
    <source>
        <dbReference type="SAM" id="Phobius"/>
    </source>
</evidence>
<dbReference type="EMBL" id="DVMX01000057">
    <property type="protein sequence ID" value="HIU41489.1"/>
    <property type="molecule type" value="Genomic_DNA"/>
</dbReference>
<feature type="transmembrane region" description="Helical" evidence="1">
    <location>
        <begin position="32"/>
        <end position="53"/>
    </location>
</feature>
<evidence type="ECO:0000259" key="2">
    <source>
        <dbReference type="Pfam" id="PF16472"/>
    </source>
</evidence>
<comment type="caution">
    <text evidence="3">The sequence shown here is derived from an EMBL/GenBank/DDBJ whole genome shotgun (WGS) entry which is preliminary data.</text>
</comment>
<accession>A0A9D1IT30</accession>
<dbReference type="SUPFAM" id="SSF69304">
    <property type="entry name" value="Tricorn protease N-terminal domain"/>
    <property type="match status" value="1"/>
</dbReference>
<name>A0A9D1IT30_9FIRM</name>
<dbReference type="Proteomes" id="UP000824082">
    <property type="component" value="Unassembled WGS sequence"/>
</dbReference>
<keyword evidence="1" id="KW-0472">Membrane</keyword>
<keyword evidence="1" id="KW-1133">Transmembrane helix</keyword>
<protein>
    <submittedName>
        <fullName evidence="3">DUF5050 domain-containing protein</fullName>
    </submittedName>
</protein>
<dbReference type="InterPro" id="IPR032485">
    <property type="entry name" value="LRP1-like_beta_prop"/>
</dbReference>
<keyword evidence="1" id="KW-0812">Transmembrane</keyword>
<reference evidence="3" key="2">
    <citation type="journal article" date="2021" name="PeerJ">
        <title>Extensive microbial diversity within the chicken gut microbiome revealed by metagenomics and culture.</title>
        <authorList>
            <person name="Gilroy R."/>
            <person name="Ravi A."/>
            <person name="Getino M."/>
            <person name="Pursley I."/>
            <person name="Horton D.L."/>
            <person name="Alikhan N.F."/>
            <person name="Baker D."/>
            <person name="Gharbi K."/>
            <person name="Hall N."/>
            <person name="Watson M."/>
            <person name="Adriaenssens E.M."/>
            <person name="Foster-Nyarko E."/>
            <person name="Jarju S."/>
            <person name="Secka A."/>
            <person name="Antonio M."/>
            <person name="Oren A."/>
            <person name="Chaudhuri R.R."/>
            <person name="La Ragione R."/>
            <person name="Hildebrand F."/>
            <person name="Pallen M.J."/>
        </authorList>
    </citation>
    <scope>NUCLEOTIDE SEQUENCE</scope>
    <source>
        <strain evidence="3">4509</strain>
    </source>
</reference>
<dbReference type="Pfam" id="PF16472">
    <property type="entry name" value="DUF5050"/>
    <property type="match status" value="1"/>
</dbReference>
<proteinExistence type="predicted"/>